<dbReference type="SUPFAM" id="SSF48452">
    <property type="entry name" value="TPR-like"/>
    <property type="match status" value="1"/>
</dbReference>
<keyword evidence="2" id="KW-0808">Transferase</keyword>
<dbReference type="InterPro" id="IPR016032">
    <property type="entry name" value="Sig_transdc_resp-reg_C-effctor"/>
</dbReference>
<dbReference type="SMART" id="SM00421">
    <property type="entry name" value="HTH_LUXR"/>
    <property type="match status" value="1"/>
</dbReference>
<dbReference type="Pfam" id="PF00196">
    <property type="entry name" value="GerE"/>
    <property type="match status" value="1"/>
</dbReference>
<evidence type="ECO:0000259" key="1">
    <source>
        <dbReference type="PROSITE" id="PS50043"/>
    </source>
</evidence>
<organism evidence="2 3">
    <name type="scientific">Kibdelosporangium persicum</name>
    <dbReference type="NCBI Taxonomy" id="2698649"/>
    <lineage>
        <taxon>Bacteria</taxon>
        <taxon>Bacillati</taxon>
        <taxon>Actinomycetota</taxon>
        <taxon>Actinomycetes</taxon>
        <taxon>Pseudonocardiales</taxon>
        <taxon>Pseudonocardiaceae</taxon>
        <taxon>Kibdelosporangium</taxon>
    </lineage>
</organism>
<dbReference type="Gene3D" id="1.10.10.10">
    <property type="entry name" value="Winged helix-like DNA-binding domain superfamily/Winged helix DNA-binding domain"/>
    <property type="match status" value="1"/>
</dbReference>
<dbReference type="Gene3D" id="3.40.50.300">
    <property type="entry name" value="P-loop containing nucleotide triphosphate hydrolases"/>
    <property type="match status" value="1"/>
</dbReference>
<reference evidence="2 3" key="1">
    <citation type="submission" date="2020-01" db="EMBL/GenBank/DDBJ databases">
        <title>Kibdelosporangium persica a novel Actinomycetes from a hot desert in Iran.</title>
        <authorList>
            <person name="Safaei N."/>
            <person name="Zaburannyi N."/>
            <person name="Mueller R."/>
            <person name="Wink J."/>
        </authorList>
    </citation>
    <scope>NUCLEOTIDE SEQUENCE [LARGE SCALE GENOMIC DNA]</scope>
    <source>
        <strain evidence="2 3">4NS15</strain>
    </source>
</reference>
<dbReference type="PANTHER" id="PTHR47691">
    <property type="entry name" value="REGULATOR-RELATED"/>
    <property type="match status" value="1"/>
</dbReference>
<keyword evidence="3" id="KW-1185">Reference proteome</keyword>
<dbReference type="InterPro" id="IPR000792">
    <property type="entry name" value="Tscrpt_reg_LuxR_C"/>
</dbReference>
<dbReference type="Gene3D" id="1.25.40.10">
    <property type="entry name" value="Tetratricopeptide repeat domain"/>
    <property type="match status" value="1"/>
</dbReference>
<proteinExistence type="predicted"/>
<dbReference type="InterPro" id="IPR011990">
    <property type="entry name" value="TPR-like_helical_dom_sf"/>
</dbReference>
<dbReference type="PRINTS" id="PR00364">
    <property type="entry name" value="DISEASERSIST"/>
</dbReference>
<name>A0ABX2F2U6_9PSEU</name>
<dbReference type="PRINTS" id="PR00038">
    <property type="entry name" value="HTHLUXR"/>
</dbReference>
<dbReference type="RefSeq" id="WP_173128595.1">
    <property type="nucleotide sequence ID" value="NZ_CBCSGW010000013.1"/>
</dbReference>
<protein>
    <submittedName>
        <fullName evidence="2">Non-specific serine/threonine protein kinase</fullName>
    </submittedName>
</protein>
<dbReference type="CDD" id="cd06170">
    <property type="entry name" value="LuxR_C_like"/>
    <property type="match status" value="1"/>
</dbReference>
<dbReference type="SUPFAM" id="SSF46894">
    <property type="entry name" value="C-terminal effector domain of the bipartite response regulators"/>
    <property type="match status" value="1"/>
</dbReference>
<dbReference type="PANTHER" id="PTHR47691:SF3">
    <property type="entry name" value="HTH-TYPE TRANSCRIPTIONAL REGULATOR RV0890C-RELATED"/>
    <property type="match status" value="1"/>
</dbReference>
<dbReference type="InterPro" id="IPR027417">
    <property type="entry name" value="P-loop_NTPase"/>
</dbReference>
<dbReference type="GO" id="GO:0004674">
    <property type="term" value="F:protein serine/threonine kinase activity"/>
    <property type="evidence" value="ECO:0007669"/>
    <property type="project" value="UniProtKB-KW"/>
</dbReference>
<feature type="domain" description="HTH luxR-type" evidence="1">
    <location>
        <begin position="711"/>
        <end position="776"/>
    </location>
</feature>
<gene>
    <name evidence="2" type="ORF">GC106_23700</name>
</gene>
<dbReference type="SUPFAM" id="SSF52540">
    <property type="entry name" value="P-loop containing nucleoside triphosphate hydrolases"/>
    <property type="match status" value="1"/>
</dbReference>
<keyword evidence="2" id="KW-0723">Serine/threonine-protein kinase</keyword>
<sequence length="781" mass="85948">MGSALATRRQGNLPADTTSFVGRKQDLAEVRNLLSKARLVTLTGVGGVGKTRLALQAGTDLRRVFRDGVWLVELAGLRGGDLVPHTILETLAVHDETGRDRTEVLAGHLRDRQLLLILDNCEHLVEACADLVDVLLRAAPGLRVLATSRERLSVRCEHLWRVDPLPLPESPESLSPGEWARYPALTLFSERAAAVRPGFAVTTESQGQIAEVCRLLGGIPLAIELSVVQLRVLTLHQLRARLADCYRSPAVLTQGRLPRHQTLRAAVEWSFNLCTPAEQNLWMRASVFAGGFDMRATEEVCSGAGLAAEEVLIHLFRLIAKSVLVCEPDVARSRFRLLEPLRQYGLEKLRESGQETAVRRRHRDHYLDLAEHCERQWFGPRQAEVVRRTTLEHANFRAALDFSLSAPAESAAGLRLAATLWFYWIGCGTLGEGRHWLDRALGSTVVSAGAFGDDRRKALWVNGYIRTLQGQVAEAVTMLEECRDCASDSGDDVALAYAVHRLGCNALVGDDVDYAKSLFKDAQERYRRLGVLDSNVLMAGIESAVASVFQGDLDTAAVLCDEACAIARAHGEKWAYAYAIYGLALVALSRGDLRQAAEYGRQCLRIKREFKDQLGIVLAVEVLAWTEAAHANWDRAATMLGAAQRIWRSVGYPMFGSLYFGAPRADCVTQCRQALGDRLYEAKVAHGEELTFEDAIAYALAEDKTAPPSADTSRFAALTERELDVAHLIAAGLSDKAIARKLVISQRTAEGHVDRILRKLGLDSRTQVATWITQASVPDKQ</sequence>
<accession>A0ABX2F2U6</accession>
<dbReference type="Pfam" id="PF20703">
    <property type="entry name" value="nSTAND1"/>
    <property type="match status" value="1"/>
</dbReference>
<evidence type="ECO:0000313" key="3">
    <source>
        <dbReference type="Proteomes" id="UP000763557"/>
    </source>
</evidence>
<dbReference type="InterPro" id="IPR036388">
    <property type="entry name" value="WH-like_DNA-bd_sf"/>
</dbReference>
<dbReference type="InterPro" id="IPR049052">
    <property type="entry name" value="nSTAND1"/>
</dbReference>
<dbReference type="EMBL" id="JAAATY010000005">
    <property type="protein sequence ID" value="NRN65160.1"/>
    <property type="molecule type" value="Genomic_DNA"/>
</dbReference>
<keyword evidence="2" id="KW-0418">Kinase</keyword>
<comment type="caution">
    <text evidence="2">The sequence shown here is derived from an EMBL/GenBank/DDBJ whole genome shotgun (WGS) entry which is preliminary data.</text>
</comment>
<evidence type="ECO:0000313" key="2">
    <source>
        <dbReference type="EMBL" id="NRN65160.1"/>
    </source>
</evidence>
<dbReference type="Proteomes" id="UP000763557">
    <property type="component" value="Unassembled WGS sequence"/>
</dbReference>
<dbReference type="PROSITE" id="PS50043">
    <property type="entry name" value="HTH_LUXR_2"/>
    <property type="match status" value="1"/>
</dbReference>